<sequence length="116" mass="13421">MTGPQRDRLAEAQAELLRALLADGAPPAGFDPERLRVEANALRSKRRRVVAMIEPDACAELEDRFVPLFDEYARTHPKPTSTRAREDARAFVTWLREQGHSAKPRWWQRWRATNSR</sequence>
<evidence type="ECO:0000313" key="3">
    <source>
        <dbReference type="Proteomes" id="UP001519332"/>
    </source>
</evidence>
<evidence type="ECO:0000313" key="2">
    <source>
        <dbReference type="EMBL" id="MBP2330855.1"/>
    </source>
</evidence>
<gene>
    <name evidence="2" type="ORF">JOF56_011240</name>
</gene>
<keyword evidence="3" id="KW-1185">Reference proteome</keyword>
<dbReference type="Proteomes" id="UP001519332">
    <property type="component" value="Unassembled WGS sequence"/>
</dbReference>
<dbReference type="Pfam" id="PF26136">
    <property type="entry name" value="SCO6045_C"/>
    <property type="match status" value="1"/>
</dbReference>
<evidence type="ECO:0000259" key="1">
    <source>
        <dbReference type="Pfam" id="PF26136"/>
    </source>
</evidence>
<organism evidence="2 3">
    <name type="scientific">Kibdelosporangium banguiense</name>
    <dbReference type="NCBI Taxonomy" id="1365924"/>
    <lineage>
        <taxon>Bacteria</taxon>
        <taxon>Bacillati</taxon>
        <taxon>Actinomycetota</taxon>
        <taxon>Actinomycetes</taxon>
        <taxon>Pseudonocardiales</taxon>
        <taxon>Pseudonocardiaceae</taxon>
        <taxon>Kibdelosporangium</taxon>
    </lineage>
</organism>
<dbReference type="InterPro" id="IPR058711">
    <property type="entry name" value="SCO6045-like_C"/>
</dbReference>
<reference evidence="2 3" key="1">
    <citation type="submission" date="2021-03" db="EMBL/GenBank/DDBJ databases">
        <title>Sequencing the genomes of 1000 actinobacteria strains.</title>
        <authorList>
            <person name="Klenk H.-P."/>
        </authorList>
    </citation>
    <scope>NUCLEOTIDE SEQUENCE [LARGE SCALE GENOMIC DNA]</scope>
    <source>
        <strain evidence="2 3">DSM 46670</strain>
    </source>
</reference>
<dbReference type="EMBL" id="JAGINW010000001">
    <property type="protein sequence ID" value="MBP2330855.1"/>
    <property type="molecule type" value="Genomic_DNA"/>
</dbReference>
<name>A0ABS4U2H9_9PSEU</name>
<feature type="domain" description="SCO6045-like C-terminal" evidence="1">
    <location>
        <begin position="10"/>
        <end position="97"/>
    </location>
</feature>
<protein>
    <recommendedName>
        <fullName evidence="1">SCO6045-like C-terminal domain-containing protein</fullName>
    </recommendedName>
</protein>
<dbReference type="RefSeq" id="WP_209647528.1">
    <property type="nucleotide sequence ID" value="NZ_JAGINW010000001.1"/>
</dbReference>
<proteinExistence type="predicted"/>
<accession>A0ABS4U2H9</accession>
<comment type="caution">
    <text evidence="2">The sequence shown here is derived from an EMBL/GenBank/DDBJ whole genome shotgun (WGS) entry which is preliminary data.</text>
</comment>